<protein>
    <submittedName>
        <fullName evidence="1">Uncharacterized protein</fullName>
    </submittedName>
</protein>
<sequence>MQSPVGFPVGFINPQTASISASNAVSLFVSRLPMELRFKIYRYVLDDCGDEDNCFYVITEYPRLYRLPGRWLWLNTDNIPEDKYELDQGIHRVYFDPGAKIGFLRTCRQFWFEAFPIFLDERLISFQNIEGFFRYQYHVHIRRLSLAVNLYAQSSAWEARAWLWFCKVAANHMKLKQLSLWITLEYDPPHTLQALWLKPLFCIRGLESFELHIGCLGPHEEMDLRVLEAHIKENMLGPRTDMREFDNQKSTLLAYLCRDNQIAKIFTEYFGVSMKAANILYATQCMAQFPDRFNQYTLSFCSYDWSYPEFFGYGDYIMK</sequence>
<name>A0A9P8IH68_9PEZI</name>
<evidence type="ECO:0000313" key="2">
    <source>
        <dbReference type="Proteomes" id="UP000698800"/>
    </source>
</evidence>
<proteinExistence type="predicted"/>
<comment type="caution">
    <text evidence="1">The sequence shown here is derived from an EMBL/GenBank/DDBJ whole genome shotgun (WGS) entry which is preliminary data.</text>
</comment>
<dbReference type="Proteomes" id="UP000698800">
    <property type="component" value="Unassembled WGS sequence"/>
</dbReference>
<dbReference type="PANTHER" id="PTHR38790">
    <property type="entry name" value="2EXR DOMAIN-CONTAINING PROTEIN-RELATED"/>
    <property type="match status" value="1"/>
</dbReference>
<dbReference type="AlphaFoldDB" id="A0A9P8IH68"/>
<dbReference type="OrthoDB" id="4757095at2759"/>
<evidence type="ECO:0000313" key="1">
    <source>
        <dbReference type="EMBL" id="KAH0544673.1"/>
    </source>
</evidence>
<dbReference type="EMBL" id="JAGHQL010000015">
    <property type="protein sequence ID" value="KAH0544673.1"/>
    <property type="molecule type" value="Genomic_DNA"/>
</dbReference>
<gene>
    <name evidence="1" type="ORF">FGG08_001178</name>
</gene>
<keyword evidence="2" id="KW-1185">Reference proteome</keyword>
<accession>A0A9P8IH68</accession>
<organism evidence="1 2">
    <name type="scientific">Glutinoglossum americanum</name>
    <dbReference type="NCBI Taxonomy" id="1670608"/>
    <lineage>
        <taxon>Eukaryota</taxon>
        <taxon>Fungi</taxon>
        <taxon>Dikarya</taxon>
        <taxon>Ascomycota</taxon>
        <taxon>Pezizomycotina</taxon>
        <taxon>Geoglossomycetes</taxon>
        <taxon>Geoglossales</taxon>
        <taxon>Geoglossaceae</taxon>
        <taxon>Glutinoglossum</taxon>
    </lineage>
</organism>
<reference evidence="1" key="1">
    <citation type="submission" date="2021-03" db="EMBL/GenBank/DDBJ databases">
        <title>Comparative genomics and phylogenomic investigation of the class Geoglossomycetes provide insights into ecological specialization and systematics.</title>
        <authorList>
            <person name="Melie T."/>
            <person name="Pirro S."/>
            <person name="Miller A.N."/>
            <person name="Quandt A."/>
        </authorList>
    </citation>
    <scope>NUCLEOTIDE SEQUENCE</scope>
    <source>
        <strain evidence="1">GBOQ0MN5Z8</strain>
    </source>
</reference>